<keyword evidence="5 6" id="KW-0804">Transcription</keyword>
<keyword evidence="2 6" id="KW-0805">Transcription regulation</keyword>
<comment type="caution">
    <text evidence="9">The sequence shown here is derived from an EMBL/GenBank/DDBJ whole genome shotgun (WGS) entry which is preliminary data.</text>
</comment>
<evidence type="ECO:0000256" key="2">
    <source>
        <dbReference type="ARBA" id="ARBA00023015"/>
    </source>
</evidence>
<dbReference type="AlphaFoldDB" id="A0A6M1T3H5"/>
<dbReference type="Gene3D" id="1.10.10.10">
    <property type="entry name" value="Winged helix-like DNA-binding domain superfamily/Winged helix DNA-binding domain"/>
    <property type="match status" value="1"/>
</dbReference>
<dbReference type="CDD" id="cd06171">
    <property type="entry name" value="Sigma70_r4"/>
    <property type="match status" value="1"/>
</dbReference>
<keyword evidence="4 6" id="KW-0238">DNA-binding</keyword>
<dbReference type="Pfam" id="PF04542">
    <property type="entry name" value="Sigma70_r2"/>
    <property type="match status" value="1"/>
</dbReference>
<evidence type="ECO:0000313" key="9">
    <source>
        <dbReference type="EMBL" id="NGP88637.1"/>
    </source>
</evidence>
<evidence type="ECO:0000259" key="8">
    <source>
        <dbReference type="Pfam" id="PF08281"/>
    </source>
</evidence>
<reference evidence="9 10" key="1">
    <citation type="submission" date="2020-02" db="EMBL/GenBank/DDBJ databases">
        <title>Aliifodinibius halophilus 2W32, complete genome.</title>
        <authorList>
            <person name="Li Y."/>
            <person name="Wu S."/>
        </authorList>
    </citation>
    <scope>NUCLEOTIDE SEQUENCE [LARGE SCALE GENOMIC DNA]</scope>
    <source>
        <strain evidence="9 10">2W32</strain>
    </source>
</reference>
<accession>A0A6M1T3H5</accession>
<protein>
    <recommendedName>
        <fullName evidence="6">RNA polymerase sigma factor</fullName>
    </recommendedName>
</protein>
<dbReference type="Proteomes" id="UP000479132">
    <property type="component" value="Unassembled WGS sequence"/>
</dbReference>
<dbReference type="GO" id="GO:0006352">
    <property type="term" value="P:DNA-templated transcription initiation"/>
    <property type="evidence" value="ECO:0007669"/>
    <property type="project" value="InterPro"/>
</dbReference>
<dbReference type="NCBIfam" id="TIGR02937">
    <property type="entry name" value="sigma70-ECF"/>
    <property type="match status" value="1"/>
</dbReference>
<dbReference type="EMBL" id="JAALLS010000011">
    <property type="protein sequence ID" value="NGP88637.1"/>
    <property type="molecule type" value="Genomic_DNA"/>
</dbReference>
<dbReference type="PANTHER" id="PTHR43133">
    <property type="entry name" value="RNA POLYMERASE ECF-TYPE SIGMA FACTO"/>
    <property type="match status" value="1"/>
</dbReference>
<dbReference type="InterPro" id="IPR013324">
    <property type="entry name" value="RNA_pol_sigma_r3/r4-like"/>
</dbReference>
<dbReference type="InterPro" id="IPR039425">
    <property type="entry name" value="RNA_pol_sigma-70-like"/>
</dbReference>
<dbReference type="InterPro" id="IPR013325">
    <property type="entry name" value="RNA_pol_sigma_r2"/>
</dbReference>
<evidence type="ECO:0000256" key="3">
    <source>
        <dbReference type="ARBA" id="ARBA00023082"/>
    </source>
</evidence>
<dbReference type="RefSeq" id="WP_165268576.1">
    <property type="nucleotide sequence ID" value="NZ_JAALLS010000011.1"/>
</dbReference>
<organism evidence="9 10">
    <name type="scientific">Fodinibius halophilus</name>
    <dbReference type="NCBI Taxonomy" id="1736908"/>
    <lineage>
        <taxon>Bacteria</taxon>
        <taxon>Pseudomonadati</taxon>
        <taxon>Balneolota</taxon>
        <taxon>Balneolia</taxon>
        <taxon>Balneolales</taxon>
        <taxon>Balneolaceae</taxon>
        <taxon>Fodinibius</taxon>
    </lineage>
</organism>
<dbReference type="InterPro" id="IPR007627">
    <property type="entry name" value="RNA_pol_sigma70_r2"/>
</dbReference>
<dbReference type="InterPro" id="IPR000838">
    <property type="entry name" value="RNA_pol_sigma70_ECF_CS"/>
</dbReference>
<gene>
    <name evidence="9" type="ORF">G3569_09740</name>
</gene>
<feature type="domain" description="RNA polymerase sigma-70 region 2" evidence="7">
    <location>
        <begin position="22"/>
        <end position="85"/>
    </location>
</feature>
<dbReference type="SUPFAM" id="SSF88946">
    <property type="entry name" value="Sigma2 domain of RNA polymerase sigma factors"/>
    <property type="match status" value="1"/>
</dbReference>
<comment type="similarity">
    <text evidence="1 6">Belongs to the sigma-70 factor family. ECF subfamily.</text>
</comment>
<keyword evidence="3 6" id="KW-0731">Sigma factor</keyword>
<dbReference type="GO" id="GO:0016987">
    <property type="term" value="F:sigma factor activity"/>
    <property type="evidence" value="ECO:0007669"/>
    <property type="project" value="UniProtKB-KW"/>
</dbReference>
<proteinExistence type="inferred from homology"/>
<evidence type="ECO:0000259" key="7">
    <source>
        <dbReference type="Pfam" id="PF04542"/>
    </source>
</evidence>
<dbReference type="Pfam" id="PF08281">
    <property type="entry name" value="Sigma70_r4_2"/>
    <property type="match status" value="1"/>
</dbReference>
<evidence type="ECO:0000313" key="10">
    <source>
        <dbReference type="Proteomes" id="UP000479132"/>
    </source>
</evidence>
<feature type="domain" description="RNA polymerase sigma factor 70 region 4 type 2" evidence="8">
    <location>
        <begin position="124"/>
        <end position="173"/>
    </location>
</feature>
<evidence type="ECO:0000256" key="1">
    <source>
        <dbReference type="ARBA" id="ARBA00010641"/>
    </source>
</evidence>
<dbReference type="SUPFAM" id="SSF88659">
    <property type="entry name" value="Sigma3 and sigma4 domains of RNA polymerase sigma factors"/>
    <property type="match status" value="1"/>
</dbReference>
<dbReference type="PANTHER" id="PTHR43133:SF59">
    <property type="entry name" value="ECF RNA POLYMERASE SIGMA FACTOR SIGR"/>
    <property type="match status" value="1"/>
</dbReference>
<evidence type="ECO:0000256" key="5">
    <source>
        <dbReference type="ARBA" id="ARBA00023163"/>
    </source>
</evidence>
<name>A0A6M1T3H5_9BACT</name>
<evidence type="ECO:0000256" key="4">
    <source>
        <dbReference type="ARBA" id="ARBA00023125"/>
    </source>
</evidence>
<dbReference type="PROSITE" id="PS01063">
    <property type="entry name" value="SIGMA70_ECF"/>
    <property type="match status" value="1"/>
</dbReference>
<dbReference type="InterPro" id="IPR013249">
    <property type="entry name" value="RNA_pol_sigma70_r4_t2"/>
</dbReference>
<sequence>MAKLTKDELQKQEDFEEEIIPHLDAMYNFALRLTSDPSDAEDLVQDTIVKAFRFFSSYEKGTNAKAWLFRILKNSYINNYRKKSKQPNQVDYDEVATFYETIRAERTDTSDLEDKMFRDLIDDDISNALEELPEDFRTVVLLCDIEDFTYEEIANMLDVPIGTIRSRLHRGRNLLKDQLVEYAEKRGYQPDPE</sequence>
<dbReference type="GO" id="GO:0003677">
    <property type="term" value="F:DNA binding"/>
    <property type="evidence" value="ECO:0007669"/>
    <property type="project" value="UniProtKB-KW"/>
</dbReference>
<dbReference type="Gene3D" id="1.10.1740.10">
    <property type="match status" value="1"/>
</dbReference>
<dbReference type="InterPro" id="IPR036388">
    <property type="entry name" value="WH-like_DNA-bd_sf"/>
</dbReference>
<evidence type="ECO:0000256" key="6">
    <source>
        <dbReference type="RuleBase" id="RU000716"/>
    </source>
</evidence>
<dbReference type="InterPro" id="IPR014284">
    <property type="entry name" value="RNA_pol_sigma-70_dom"/>
</dbReference>
<keyword evidence="10" id="KW-1185">Reference proteome</keyword>